<name>A0A540L703_MALBA</name>
<accession>A0A540L703</accession>
<organism evidence="3 4">
    <name type="scientific">Malus baccata</name>
    <name type="common">Siberian crab apple</name>
    <name type="synonym">Pyrus baccata</name>
    <dbReference type="NCBI Taxonomy" id="106549"/>
    <lineage>
        <taxon>Eukaryota</taxon>
        <taxon>Viridiplantae</taxon>
        <taxon>Streptophyta</taxon>
        <taxon>Embryophyta</taxon>
        <taxon>Tracheophyta</taxon>
        <taxon>Spermatophyta</taxon>
        <taxon>Magnoliopsida</taxon>
        <taxon>eudicotyledons</taxon>
        <taxon>Gunneridae</taxon>
        <taxon>Pentapetalae</taxon>
        <taxon>rosids</taxon>
        <taxon>fabids</taxon>
        <taxon>Rosales</taxon>
        <taxon>Rosaceae</taxon>
        <taxon>Amygdaloideae</taxon>
        <taxon>Maleae</taxon>
        <taxon>Malus</taxon>
    </lineage>
</organism>
<dbReference type="Proteomes" id="UP000315295">
    <property type="component" value="Unassembled WGS sequence"/>
</dbReference>
<evidence type="ECO:0000313" key="4">
    <source>
        <dbReference type="Proteomes" id="UP000315295"/>
    </source>
</evidence>
<dbReference type="STRING" id="106549.A0A540L703"/>
<feature type="transmembrane region" description="Helical" evidence="2">
    <location>
        <begin position="116"/>
        <end position="134"/>
    </location>
</feature>
<evidence type="ECO:0000313" key="3">
    <source>
        <dbReference type="EMBL" id="TQD82052.1"/>
    </source>
</evidence>
<dbReference type="InterPro" id="IPR051026">
    <property type="entry name" value="PI/PC_transfer"/>
</dbReference>
<protein>
    <submittedName>
        <fullName evidence="3">Uncharacterized protein</fullName>
    </submittedName>
</protein>
<keyword evidence="2" id="KW-0472">Membrane</keyword>
<evidence type="ECO:0000256" key="2">
    <source>
        <dbReference type="SAM" id="Phobius"/>
    </source>
</evidence>
<gene>
    <name evidence="3" type="ORF">C1H46_032402</name>
</gene>
<dbReference type="AlphaFoldDB" id="A0A540L703"/>
<keyword evidence="2" id="KW-1133">Transmembrane helix</keyword>
<sequence>MPRKLTDAALYGSPVYYNGVVVKGQPLPVPAVSSTDHMNMMKRMAELEEKLNAISSKPAVMPPDKEEMLNAALNLVNTLEQELSSTKKALEDALVRQDELIAQLEKKKKKKKKTLSLGKVVIAPAIGFDALAMFRDSRWWRRWFDWKAPHGCAVDCIRFYVC</sequence>
<dbReference type="PANTHER" id="PTHR45657">
    <property type="entry name" value="CRAL-TRIO DOMAIN-CONTAINING PROTEIN YKL091C-RELATED"/>
    <property type="match status" value="1"/>
</dbReference>
<keyword evidence="2" id="KW-0812">Transmembrane</keyword>
<feature type="coiled-coil region" evidence="1">
    <location>
        <begin position="37"/>
        <end position="114"/>
    </location>
</feature>
<evidence type="ECO:0000256" key="1">
    <source>
        <dbReference type="SAM" id="Coils"/>
    </source>
</evidence>
<dbReference type="PANTHER" id="PTHR45657:SF1">
    <property type="entry name" value="CRAL-TRIO DOMAIN-CONTAINING PROTEIN YKL091C-RELATED"/>
    <property type="match status" value="1"/>
</dbReference>
<keyword evidence="4" id="KW-1185">Reference proteome</keyword>
<keyword evidence="1" id="KW-0175">Coiled coil</keyword>
<dbReference type="EMBL" id="VIEB01000741">
    <property type="protein sequence ID" value="TQD82052.1"/>
    <property type="molecule type" value="Genomic_DNA"/>
</dbReference>
<proteinExistence type="predicted"/>
<reference evidence="3 4" key="1">
    <citation type="journal article" date="2019" name="G3 (Bethesda)">
        <title>Sequencing of a Wild Apple (Malus baccata) Genome Unravels the Differences Between Cultivated and Wild Apple Species Regarding Disease Resistance and Cold Tolerance.</title>
        <authorList>
            <person name="Chen X."/>
        </authorList>
    </citation>
    <scope>NUCLEOTIDE SEQUENCE [LARGE SCALE GENOMIC DNA]</scope>
    <source>
        <strain evidence="4">cv. Shandingzi</strain>
        <tissue evidence="3">Leaves</tissue>
    </source>
</reference>
<comment type="caution">
    <text evidence="3">The sequence shown here is derived from an EMBL/GenBank/DDBJ whole genome shotgun (WGS) entry which is preliminary data.</text>
</comment>